<dbReference type="EMBL" id="OU895878">
    <property type="protein sequence ID" value="CAG9805893.1"/>
    <property type="molecule type" value="Genomic_DNA"/>
</dbReference>
<dbReference type="Gene3D" id="3.30.1390.20">
    <property type="entry name" value="Ribosomal protein L30, ferredoxin-like fold domain"/>
    <property type="match status" value="1"/>
</dbReference>
<dbReference type="InterPro" id="IPR035808">
    <property type="entry name" value="Ribosomal_uL30_euk_arc"/>
</dbReference>
<dbReference type="CDD" id="cd01657">
    <property type="entry name" value="Ribosomal_L7_archeal_euk"/>
    <property type="match status" value="1"/>
</dbReference>
<name>A0A9N9WVT1_9DIPT</name>
<evidence type="ECO:0000313" key="2">
    <source>
        <dbReference type="Proteomes" id="UP001153620"/>
    </source>
</evidence>
<dbReference type="GO" id="GO:0000463">
    <property type="term" value="P:maturation of LSU-rRNA from tricistronic rRNA transcript (SSU-rRNA, 5.8S rRNA, LSU-rRNA)"/>
    <property type="evidence" value="ECO:0007669"/>
    <property type="project" value="TreeGrafter"/>
</dbReference>
<reference evidence="1" key="2">
    <citation type="submission" date="2022-10" db="EMBL/GenBank/DDBJ databases">
        <authorList>
            <consortium name="ENA_rothamsted_submissions"/>
            <consortium name="culmorum"/>
            <person name="King R."/>
        </authorList>
    </citation>
    <scope>NUCLEOTIDE SEQUENCE</scope>
</reference>
<protein>
    <recommendedName>
        <fullName evidence="3">60S ribosomal protein L7</fullName>
    </recommendedName>
</protein>
<dbReference type="GO" id="GO:0003735">
    <property type="term" value="F:structural constituent of ribosome"/>
    <property type="evidence" value="ECO:0007669"/>
    <property type="project" value="TreeGrafter"/>
</dbReference>
<dbReference type="GO" id="GO:0022625">
    <property type="term" value="C:cytosolic large ribosomal subunit"/>
    <property type="evidence" value="ECO:0007669"/>
    <property type="project" value="TreeGrafter"/>
</dbReference>
<dbReference type="PANTHER" id="PTHR11524">
    <property type="entry name" value="60S RIBOSOMAL PROTEIN L7"/>
    <property type="match status" value="1"/>
</dbReference>
<gene>
    <name evidence="1" type="ORF">CHIRRI_LOCUS8760</name>
</gene>
<keyword evidence="2" id="KW-1185">Reference proteome</keyword>
<dbReference type="GO" id="GO:0003723">
    <property type="term" value="F:RNA binding"/>
    <property type="evidence" value="ECO:0007669"/>
    <property type="project" value="TreeGrafter"/>
</dbReference>
<dbReference type="OrthoDB" id="28644at2759"/>
<dbReference type="AlphaFoldDB" id="A0A9N9WVT1"/>
<dbReference type="PANTHER" id="PTHR11524:SF58">
    <property type="entry name" value="IP16805P"/>
    <property type="match status" value="1"/>
</dbReference>
<evidence type="ECO:0008006" key="3">
    <source>
        <dbReference type="Google" id="ProtNLM"/>
    </source>
</evidence>
<proteinExistence type="predicted"/>
<accession>A0A9N9WVT1</accession>
<dbReference type="Proteomes" id="UP001153620">
    <property type="component" value="Chromosome 2"/>
</dbReference>
<organism evidence="1 2">
    <name type="scientific">Chironomus riparius</name>
    <dbReference type="NCBI Taxonomy" id="315576"/>
    <lineage>
        <taxon>Eukaryota</taxon>
        <taxon>Metazoa</taxon>
        <taxon>Ecdysozoa</taxon>
        <taxon>Arthropoda</taxon>
        <taxon>Hexapoda</taxon>
        <taxon>Insecta</taxon>
        <taxon>Pterygota</taxon>
        <taxon>Neoptera</taxon>
        <taxon>Endopterygota</taxon>
        <taxon>Diptera</taxon>
        <taxon>Nematocera</taxon>
        <taxon>Chironomoidea</taxon>
        <taxon>Chironomidae</taxon>
        <taxon>Chironominae</taxon>
        <taxon>Chironomus</taxon>
    </lineage>
</organism>
<evidence type="ECO:0000313" key="1">
    <source>
        <dbReference type="EMBL" id="CAG9805893.1"/>
    </source>
</evidence>
<dbReference type="InterPro" id="IPR036919">
    <property type="entry name" value="Ribo_uL30_ferredoxin-like_sf"/>
</dbReference>
<dbReference type="SUPFAM" id="SSF55129">
    <property type="entry name" value="Ribosomal protein L30p/L7e"/>
    <property type="match status" value="1"/>
</dbReference>
<sequence length="249" mass="28654">MDKYAIPNKLPSKQVNILARRKKRITQKQGALQKKTSTKKKFDVKSEEHFKKPEFFIAEYRKAERDDKRIKRELMKNGIKRSFMKEGSLVLVLRHRGTHIASKQCITLMNQLGIRRLHQAVLLRMTTDVQASLSLIEPYIIYGTPNAGIVRELIFKYGFMKYNEKKTPISSNTQVEELFGKSGIICVEDILHEINTVGPNFDKVMKCIYPFILPNPKDGWVGKKGLKFDKGGIAGHRGDKINDFMKTIL</sequence>
<dbReference type="InterPro" id="IPR039699">
    <property type="entry name" value="Ribosomal_uL30"/>
</dbReference>
<reference evidence="1" key="1">
    <citation type="submission" date="2022-01" db="EMBL/GenBank/DDBJ databases">
        <authorList>
            <person name="King R."/>
        </authorList>
    </citation>
    <scope>NUCLEOTIDE SEQUENCE</scope>
</reference>